<feature type="transmembrane region" description="Helical" evidence="8">
    <location>
        <begin position="406"/>
        <end position="435"/>
    </location>
</feature>
<evidence type="ECO:0000256" key="5">
    <source>
        <dbReference type="ARBA" id="ARBA00022692"/>
    </source>
</evidence>
<feature type="transmembrane region" description="Helical" evidence="8">
    <location>
        <begin position="179"/>
        <end position="200"/>
    </location>
</feature>
<name>A0ABV4TTC0_9GAMM</name>
<dbReference type="EMBL" id="JBGUAW010000004">
    <property type="protein sequence ID" value="MFA9460574.1"/>
    <property type="molecule type" value="Genomic_DNA"/>
</dbReference>
<comment type="subcellular location">
    <subcellularLocation>
        <location evidence="1">Cell membrane</location>
        <topology evidence="1">Multi-pass membrane protein</topology>
    </subcellularLocation>
</comment>
<evidence type="ECO:0000313" key="10">
    <source>
        <dbReference type="Proteomes" id="UP001575181"/>
    </source>
</evidence>
<dbReference type="RefSeq" id="WP_373655357.1">
    <property type="nucleotide sequence ID" value="NZ_JBGUAW010000004.1"/>
</dbReference>
<comment type="caution">
    <text evidence="9">The sequence shown here is derived from an EMBL/GenBank/DDBJ whole genome shotgun (WGS) entry which is preliminary data.</text>
</comment>
<evidence type="ECO:0000256" key="3">
    <source>
        <dbReference type="ARBA" id="ARBA00022448"/>
    </source>
</evidence>
<dbReference type="Proteomes" id="UP001575181">
    <property type="component" value="Unassembled WGS sequence"/>
</dbReference>
<keyword evidence="4" id="KW-1003">Cell membrane</keyword>
<dbReference type="PANTHER" id="PTHR30047">
    <property type="entry name" value="HIGH-AFFINITY CHOLINE TRANSPORT PROTEIN-RELATED"/>
    <property type="match status" value="1"/>
</dbReference>
<reference evidence="9 10" key="1">
    <citation type="submission" date="2024-08" db="EMBL/GenBank/DDBJ databases">
        <title>Whole-genome sequencing of halo(alkali)philic microorganisms from hypersaline lakes.</title>
        <authorList>
            <person name="Sorokin D.Y."/>
            <person name="Merkel A.Y."/>
            <person name="Messina E."/>
            <person name="Yakimov M."/>
        </authorList>
    </citation>
    <scope>NUCLEOTIDE SEQUENCE [LARGE SCALE GENOMIC DNA]</scope>
    <source>
        <strain evidence="9 10">Cl-TMA</strain>
    </source>
</reference>
<keyword evidence="3" id="KW-0813">Transport</keyword>
<accession>A0ABV4TTC0</accession>
<evidence type="ECO:0000256" key="6">
    <source>
        <dbReference type="ARBA" id="ARBA00022989"/>
    </source>
</evidence>
<keyword evidence="7 8" id="KW-0472">Membrane</keyword>
<evidence type="ECO:0000256" key="7">
    <source>
        <dbReference type="ARBA" id="ARBA00023136"/>
    </source>
</evidence>
<feature type="transmembrane region" description="Helical" evidence="8">
    <location>
        <begin position="316"/>
        <end position="336"/>
    </location>
</feature>
<evidence type="ECO:0000256" key="1">
    <source>
        <dbReference type="ARBA" id="ARBA00004651"/>
    </source>
</evidence>
<keyword evidence="6 8" id="KW-1133">Transmembrane helix</keyword>
<feature type="transmembrane region" description="Helical" evidence="8">
    <location>
        <begin position="225"/>
        <end position="247"/>
    </location>
</feature>
<feature type="transmembrane region" description="Helical" evidence="8">
    <location>
        <begin position="49"/>
        <end position="67"/>
    </location>
</feature>
<comment type="similarity">
    <text evidence="2">Belongs to the BCCT transporter (TC 2.A.15) family.</text>
</comment>
<evidence type="ECO:0000256" key="8">
    <source>
        <dbReference type="SAM" id="Phobius"/>
    </source>
</evidence>
<protein>
    <submittedName>
        <fullName evidence="9">BCCT family transporter</fullName>
    </submittedName>
</protein>
<dbReference type="Pfam" id="PF02028">
    <property type="entry name" value="BCCT"/>
    <property type="match status" value="1"/>
</dbReference>
<feature type="transmembrane region" description="Helical" evidence="8">
    <location>
        <begin position="472"/>
        <end position="492"/>
    </location>
</feature>
<feature type="transmembrane region" description="Helical" evidence="8">
    <location>
        <begin position="348"/>
        <end position="372"/>
    </location>
</feature>
<feature type="transmembrane region" description="Helical" evidence="8">
    <location>
        <begin position="447"/>
        <end position="466"/>
    </location>
</feature>
<gene>
    <name evidence="9" type="ORF">ACERLL_07000</name>
</gene>
<feature type="transmembrane region" description="Helical" evidence="8">
    <location>
        <begin position="139"/>
        <end position="159"/>
    </location>
</feature>
<organism evidence="9 10">
    <name type="scientific">Thiohalorhabdus methylotrophus</name>
    <dbReference type="NCBI Taxonomy" id="3242694"/>
    <lineage>
        <taxon>Bacteria</taxon>
        <taxon>Pseudomonadati</taxon>
        <taxon>Pseudomonadota</taxon>
        <taxon>Gammaproteobacteria</taxon>
        <taxon>Thiohalorhabdales</taxon>
        <taxon>Thiohalorhabdaceae</taxon>
        <taxon>Thiohalorhabdus</taxon>
    </lineage>
</organism>
<dbReference type="NCBIfam" id="TIGR00842">
    <property type="entry name" value="bcct"/>
    <property type="match status" value="1"/>
</dbReference>
<sequence length="520" mass="55677">MRARFPRPDLFYVALPLCALVAVLGLVSPTLLEAWARYLVSTAFRGLDWFFLATTSGFVLLSLWLGFGRYGSVKLGRGNDEPEFSTASWLSMLFAAGMGVGLLFWGVAEPVNHFSAPPLGEGGTGEAARRATVYTLFHWGLHAWGVYCLSGLVLAYFGFRFGAPHLAGTPIRHIFRGRWVGPVAWMADLVAVLAVAFGVAGSTGTGVMQLQAGLHAVAGVPLHSAAWAFAILGVLVVTYLSSAITGLDKGIKWLSNLNMLVAVALVLFLLVVGPTAFLLRGLFTAVGDYLSSLVTLSLQLFPYEKPGEWPSQWLETWTLTNFVWWIAWAPFVGVFIARVSKGRTIREFVLGVLFVPAVFSLLWFVVFGGTAIHEELYGAGGMERLVREDVTAALFALFDRLPAPTLLGVTAVLLAFIFLVTSLNSATFVLGMLTSGGSPDPSIRRQLAWGFGLGALGAALLLSGNVHALRAVSISGAIPFILILLLQVVALVRGLAIEFPRRGLPESGPPDGSAIPEEGA</sequence>
<keyword evidence="10" id="KW-1185">Reference proteome</keyword>
<feature type="transmembrane region" description="Helical" evidence="8">
    <location>
        <begin position="87"/>
        <end position="108"/>
    </location>
</feature>
<keyword evidence="5 8" id="KW-0812">Transmembrane</keyword>
<evidence type="ECO:0000256" key="4">
    <source>
        <dbReference type="ARBA" id="ARBA00022475"/>
    </source>
</evidence>
<evidence type="ECO:0000313" key="9">
    <source>
        <dbReference type="EMBL" id="MFA9460574.1"/>
    </source>
</evidence>
<feature type="transmembrane region" description="Helical" evidence="8">
    <location>
        <begin position="259"/>
        <end position="283"/>
    </location>
</feature>
<dbReference type="InterPro" id="IPR000060">
    <property type="entry name" value="BCCT_transptr"/>
</dbReference>
<dbReference type="PANTHER" id="PTHR30047:SF7">
    <property type="entry name" value="HIGH-AFFINITY CHOLINE TRANSPORT PROTEIN"/>
    <property type="match status" value="1"/>
</dbReference>
<evidence type="ECO:0000256" key="2">
    <source>
        <dbReference type="ARBA" id="ARBA00005658"/>
    </source>
</evidence>
<proteinExistence type="inferred from homology"/>